<organism evidence="2 3">
    <name type="scientific">Marasmius tenuissimus</name>
    <dbReference type="NCBI Taxonomy" id="585030"/>
    <lineage>
        <taxon>Eukaryota</taxon>
        <taxon>Fungi</taxon>
        <taxon>Dikarya</taxon>
        <taxon>Basidiomycota</taxon>
        <taxon>Agaricomycotina</taxon>
        <taxon>Agaricomycetes</taxon>
        <taxon>Agaricomycetidae</taxon>
        <taxon>Agaricales</taxon>
        <taxon>Marasmiineae</taxon>
        <taxon>Marasmiaceae</taxon>
        <taxon>Marasmius</taxon>
    </lineage>
</organism>
<name>A0ABR2Z6B6_9AGAR</name>
<protein>
    <submittedName>
        <fullName evidence="2">Uncharacterized protein</fullName>
    </submittedName>
</protein>
<sequence length="66" mass="7693">IEEMEERFEEESEDNTAKSWTFDNLHDREIEELKEEFGEESKDNATKSWVFNSIMAALGVYGASRS</sequence>
<feature type="non-terminal residue" evidence="2">
    <location>
        <position position="66"/>
    </location>
</feature>
<evidence type="ECO:0000313" key="2">
    <source>
        <dbReference type="EMBL" id="KAL0056803.1"/>
    </source>
</evidence>
<feature type="compositionally biased region" description="Acidic residues" evidence="1">
    <location>
        <begin position="1"/>
        <end position="14"/>
    </location>
</feature>
<accession>A0ABR2Z6B6</accession>
<proteinExistence type="predicted"/>
<evidence type="ECO:0000313" key="3">
    <source>
        <dbReference type="Proteomes" id="UP001437256"/>
    </source>
</evidence>
<dbReference type="EMBL" id="JBBXMP010000928">
    <property type="protein sequence ID" value="KAL0056803.1"/>
    <property type="molecule type" value="Genomic_DNA"/>
</dbReference>
<reference evidence="2 3" key="1">
    <citation type="submission" date="2024-05" db="EMBL/GenBank/DDBJ databases">
        <title>A draft genome resource for the thread blight pathogen Marasmius tenuissimus strain MS-2.</title>
        <authorList>
            <person name="Yulfo-Soto G.E."/>
            <person name="Baruah I.K."/>
            <person name="Amoako-Attah I."/>
            <person name="Bukari Y."/>
            <person name="Meinhardt L.W."/>
            <person name="Bailey B.A."/>
            <person name="Cohen S.P."/>
        </authorList>
    </citation>
    <scope>NUCLEOTIDE SEQUENCE [LARGE SCALE GENOMIC DNA]</scope>
    <source>
        <strain evidence="2 3">MS-2</strain>
    </source>
</reference>
<dbReference type="Proteomes" id="UP001437256">
    <property type="component" value="Unassembled WGS sequence"/>
</dbReference>
<comment type="caution">
    <text evidence="2">The sequence shown here is derived from an EMBL/GenBank/DDBJ whole genome shotgun (WGS) entry which is preliminary data.</text>
</comment>
<gene>
    <name evidence="2" type="ORF">AAF712_016585</name>
</gene>
<feature type="region of interest" description="Disordered" evidence="1">
    <location>
        <begin position="1"/>
        <end position="22"/>
    </location>
</feature>
<feature type="non-terminal residue" evidence="2">
    <location>
        <position position="1"/>
    </location>
</feature>
<evidence type="ECO:0000256" key="1">
    <source>
        <dbReference type="SAM" id="MobiDB-lite"/>
    </source>
</evidence>
<keyword evidence="3" id="KW-1185">Reference proteome</keyword>